<dbReference type="EMBL" id="JAGTJS010000005">
    <property type="protein sequence ID" value="KAH7268346.1"/>
    <property type="molecule type" value="Genomic_DNA"/>
</dbReference>
<evidence type="ECO:0000313" key="1">
    <source>
        <dbReference type="EMBL" id="KAH7268346.1"/>
    </source>
</evidence>
<reference evidence="1" key="1">
    <citation type="journal article" date="2021" name="Nat. Commun.">
        <title>Genetic determinants of endophytism in the Arabidopsis root mycobiome.</title>
        <authorList>
            <person name="Mesny F."/>
            <person name="Miyauchi S."/>
            <person name="Thiergart T."/>
            <person name="Pickel B."/>
            <person name="Atanasova L."/>
            <person name="Karlsson M."/>
            <person name="Huettel B."/>
            <person name="Barry K.W."/>
            <person name="Haridas S."/>
            <person name="Chen C."/>
            <person name="Bauer D."/>
            <person name="Andreopoulos W."/>
            <person name="Pangilinan J."/>
            <person name="LaButti K."/>
            <person name="Riley R."/>
            <person name="Lipzen A."/>
            <person name="Clum A."/>
            <person name="Drula E."/>
            <person name="Henrissat B."/>
            <person name="Kohler A."/>
            <person name="Grigoriev I.V."/>
            <person name="Martin F.M."/>
            <person name="Hacquard S."/>
        </authorList>
    </citation>
    <scope>NUCLEOTIDE SEQUENCE</scope>
    <source>
        <strain evidence="1">FSSC 5 MPI-SDFR-AT-0091</strain>
    </source>
</reference>
<gene>
    <name evidence="1" type="ORF">B0J15DRAFT_462366</name>
</gene>
<dbReference type="Proteomes" id="UP000736672">
    <property type="component" value="Unassembled WGS sequence"/>
</dbReference>
<dbReference type="OrthoDB" id="5099658at2759"/>
<dbReference type="AlphaFoldDB" id="A0A9P9KTR4"/>
<proteinExistence type="predicted"/>
<organism evidence="1 2">
    <name type="scientific">Fusarium solani</name>
    <name type="common">Filamentous fungus</name>
    <dbReference type="NCBI Taxonomy" id="169388"/>
    <lineage>
        <taxon>Eukaryota</taxon>
        <taxon>Fungi</taxon>
        <taxon>Dikarya</taxon>
        <taxon>Ascomycota</taxon>
        <taxon>Pezizomycotina</taxon>
        <taxon>Sordariomycetes</taxon>
        <taxon>Hypocreomycetidae</taxon>
        <taxon>Hypocreales</taxon>
        <taxon>Nectriaceae</taxon>
        <taxon>Fusarium</taxon>
        <taxon>Fusarium solani species complex</taxon>
    </lineage>
</organism>
<name>A0A9P9KTR4_FUSSL</name>
<comment type="caution">
    <text evidence="1">The sequence shown here is derived from an EMBL/GenBank/DDBJ whole genome shotgun (WGS) entry which is preliminary data.</text>
</comment>
<sequence length="209" mass="23454">MCQFVELEFSCGESGNRHRKRTGAVWRCNTPVGCIFNEINMSITETVFDIRNLDASNFKILYVGGHYDNCVRRMGKEPVEKMTLRKDIKTKLTKFKEHVEALCSKSSPTKLSTQEPSSGKPPLQQAVYDPDSICSSGPCTKPVITIDSCRGLFCEEHTCAAREWGCLIDAVTKRNSPQRSIYCSANTCEKLGCEVKVAHRDAIYCEKHS</sequence>
<keyword evidence="2" id="KW-1185">Reference proteome</keyword>
<protein>
    <submittedName>
        <fullName evidence="1">Uncharacterized protein</fullName>
    </submittedName>
</protein>
<evidence type="ECO:0000313" key="2">
    <source>
        <dbReference type="Proteomes" id="UP000736672"/>
    </source>
</evidence>
<accession>A0A9P9KTR4</accession>